<dbReference type="PANTHER" id="PTHR33990">
    <property type="entry name" value="PROTEIN YJDN-RELATED"/>
    <property type="match status" value="1"/>
</dbReference>
<evidence type="ECO:0000259" key="1">
    <source>
        <dbReference type="Pfam" id="PF06983"/>
    </source>
</evidence>
<dbReference type="CDD" id="cd06588">
    <property type="entry name" value="PhnB_like"/>
    <property type="match status" value="1"/>
</dbReference>
<dbReference type="InterPro" id="IPR028973">
    <property type="entry name" value="PhnB-like"/>
</dbReference>
<dbReference type="SUPFAM" id="SSF54593">
    <property type="entry name" value="Glyoxalase/Bleomycin resistance protein/Dihydroxybiphenyl dioxygenase"/>
    <property type="match status" value="1"/>
</dbReference>
<gene>
    <name evidence="2" type="ORF">J4215_03215</name>
</gene>
<protein>
    <submittedName>
        <fullName evidence="2">VOC family protein</fullName>
    </submittedName>
</protein>
<name>A0A8T4LF94_9ARCH</name>
<sequence>MSRKISPCLWFDGQAEEASRFYVSVFPNSKITQIEKYVTETPSNKPVGSVMTVSFELDGNEFLALNGGPYFKFNEAISLMIPCKDQKEIDYYYAKLSADPNAEMCGWLKDKFGISWQLIPKDFDAWMKTADSEKKKNAMKALLDMKRINVMDLEKAAKGKRG</sequence>
<feature type="domain" description="PhnB-like" evidence="1">
    <location>
        <begin position="4"/>
        <end position="119"/>
    </location>
</feature>
<evidence type="ECO:0000313" key="2">
    <source>
        <dbReference type="EMBL" id="MBS3061566.1"/>
    </source>
</evidence>
<reference evidence="2" key="1">
    <citation type="submission" date="2021-03" db="EMBL/GenBank/DDBJ databases">
        <authorList>
            <person name="Jaffe A."/>
        </authorList>
    </citation>
    <scope>NUCLEOTIDE SEQUENCE</scope>
    <source>
        <strain evidence="2">RIFCSPLOWO2_01_FULL_AR10_48_17</strain>
    </source>
</reference>
<comment type="caution">
    <text evidence="2">The sequence shown here is derived from an EMBL/GenBank/DDBJ whole genome shotgun (WGS) entry which is preliminary data.</text>
</comment>
<proteinExistence type="predicted"/>
<dbReference type="Gene3D" id="3.10.180.10">
    <property type="entry name" value="2,3-Dihydroxybiphenyl 1,2-Dioxygenase, domain 1"/>
    <property type="match status" value="1"/>
</dbReference>
<organism evidence="2 3">
    <name type="scientific">Candidatus Iainarchaeum sp</name>
    <dbReference type="NCBI Taxonomy" id="3101447"/>
    <lineage>
        <taxon>Archaea</taxon>
        <taxon>Candidatus Iainarchaeota</taxon>
        <taxon>Candidatus Iainarchaeia</taxon>
        <taxon>Candidatus Iainarchaeales</taxon>
        <taxon>Candidatus Iainarchaeaceae</taxon>
        <taxon>Candidatus Iainarchaeum</taxon>
    </lineage>
</organism>
<dbReference type="AlphaFoldDB" id="A0A8T4LF94"/>
<evidence type="ECO:0000313" key="3">
    <source>
        <dbReference type="Proteomes" id="UP000675968"/>
    </source>
</evidence>
<dbReference type="InterPro" id="IPR009725">
    <property type="entry name" value="3_dmu_93_MTrfase"/>
</dbReference>
<dbReference type="PIRSF" id="PIRSF021700">
    <property type="entry name" value="3_dmu_93_MTrfase"/>
    <property type="match status" value="1"/>
</dbReference>
<dbReference type="EMBL" id="JAGVWC010000010">
    <property type="protein sequence ID" value="MBS3061566.1"/>
    <property type="molecule type" value="Genomic_DNA"/>
</dbReference>
<dbReference type="Pfam" id="PF06983">
    <property type="entry name" value="3-dmu-9_3-mt"/>
    <property type="match status" value="1"/>
</dbReference>
<dbReference type="InterPro" id="IPR029068">
    <property type="entry name" value="Glyas_Bleomycin-R_OHBP_Dase"/>
</dbReference>
<accession>A0A8T4LF94</accession>
<dbReference type="Proteomes" id="UP000675968">
    <property type="component" value="Unassembled WGS sequence"/>
</dbReference>
<dbReference type="PANTHER" id="PTHR33990:SF2">
    <property type="entry name" value="PHNB-LIKE DOMAIN-CONTAINING PROTEIN"/>
    <property type="match status" value="1"/>
</dbReference>
<reference evidence="2" key="2">
    <citation type="submission" date="2021-05" db="EMBL/GenBank/DDBJ databases">
        <title>Protein family content uncovers lineage relationships and bacterial pathway maintenance mechanisms in DPANN archaea.</title>
        <authorList>
            <person name="Castelle C.J."/>
            <person name="Meheust R."/>
            <person name="Jaffe A.L."/>
            <person name="Seitz K."/>
            <person name="Gong X."/>
            <person name="Baker B.J."/>
            <person name="Banfield J.F."/>
        </authorList>
    </citation>
    <scope>NUCLEOTIDE SEQUENCE</scope>
    <source>
        <strain evidence="2">RIFCSPLOWO2_01_FULL_AR10_48_17</strain>
    </source>
</reference>